<keyword evidence="3" id="KW-1185">Reference proteome</keyword>
<feature type="domain" description="C2" evidence="1">
    <location>
        <begin position="2"/>
        <end position="78"/>
    </location>
</feature>
<dbReference type="EMBL" id="PNBA02000002">
    <property type="protein sequence ID" value="KAG6432642.1"/>
    <property type="molecule type" value="Genomic_DNA"/>
</dbReference>
<name>A0A8X9A8A0_SALSN</name>
<dbReference type="Gene3D" id="2.60.40.150">
    <property type="entry name" value="C2 domain"/>
    <property type="match status" value="1"/>
</dbReference>
<dbReference type="Pfam" id="PF00168">
    <property type="entry name" value="C2"/>
    <property type="match status" value="1"/>
</dbReference>
<gene>
    <name evidence="2" type="ORF">SASPL_104223</name>
</gene>
<reference evidence="2" key="1">
    <citation type="submission" date="2018-01" db="EMBL/GenBank/DDBJ databases">
        <authorList>
            <person name="Mao J.F."/>
        </authorList>
    </citation>
    <scope>NUCLEOTIDE SEQUENCE</scope>
    <source>
        <strain evidence="2">Huo1</strain>
        <tissue evidence="2">Leaf</tissue>
    </source>
</reference>
<evidence type="ECO:0000313" key="2">
    <source>
        <dbReference type="EMBL" id="KAG6432642.1"/>
    </source>
</evidence>
<accession>A0A8X9A8A0</accession>
<dbReference type="Proteomes" id="UP000298416">
    <property type="component" value="Unassembled WGS sequence"/>
</dbReference>
<dbReference type="AlphaFoldDB" id="A0A8X9A8A0"/>
<comment type="caution">
    <text evidence="2">The sequence shown here is derived from an EMBL/GenBank/DDBJ whole genome shotgun (WGS) entry which is preliminary data.</text>
</comment>
<organism evidence="2">
    <name type="scientific">Salvia splendens</name>
    <name type="common">Scarlet sage</name>
    <dbReference type="NCBI Taxonomy" id="180675"/>
    <lineage>
        <taxon>Eukaryota</taxon>
        <taxon>Viridiplantae</taxon>
        <taxon>Streptophyta</taxon>
        <taxon>Embryophyta</taxon>
        <taxon>Tracheophyta</taxon>
        <taxon>Spermatophyta</taxon>
        <taxon>Magnoliopsida</taxon>
        <taxon>eudicotyledons</taxon>
        <taxon>Gunneridae</taxon>
        <taxon>Pentapetalae</taxon>
        <taxon>asterids</taxon>
        <taxon>lamiids</taxon>
        <taxon>Lamiales</taxon>
        <taxon>Lamiaceae</taxon>
        <taxon>Nepetoideae</taxon>
        <taxon>Mentheae</taxon>
        <taxon>Salviinae</taxon>
        <taxon>Salvia</taxon>
        <taxon>Salvia subgen. Calosphace</taxon>
        <taxon>core Calosphace</taxon>
    </lineage>
</organism>
<dbReference type="InterPro" id="IPR035892">
    <property type="entry name" value="C2_domain_sf"/>
</dbReference>
<proteinExistence type="predicted"/>
<dbReference type="PANTHER" id="PTHR32246:SF22">
    <property type="entry name" value="C2 DOMAIN-CONTAINING PROTEIN"/>
    <property type="match status" value="1"/>
</dbReference>
<dbReference type="PANTHER" id="PTHR32246">
    <property type="entry name" value="INGRESSION PROTEIN FIC1"/>
    <property type="match status" value="1"/>
</dbReference>
<evidence type="ECO:0000313" key="3">
    <source>
        <dbReference type="Proteomes" id="UP000298416"/>
    </source>
</evidence>
<reference evidence="2" key="2">
    <citation type="submission" date="2020-08" db="EMBL/GenBank/DDBJ databases">
        <title>Plant Genome Project.</title>
        <authorList>
            <person name="Zhang R.-G."/>
        </authorList>
    </citation>
    <scope>NUCLEOTIDE SEQUENCE</scope>
    <source>
        <strain evidence="2">Huo1</strain>
        <tissue evidence="2">Leaf</tissue>
    </source>
</reference>
<protein>
    <recommendedName>
        <fullName evidence="1">C2 domain-containing protein</fullName>
    </recommendedName>
</protein>
<evidence type="ECO:0000259" key="1">
    <source>
        <dbReference type="Pfam" id="PF00168"/>
    </source>
</evidence>
<dbReference type="InterPro" id="IPR000008">
    <property type="entry name" value="C2_dom"/>
</dbReference>
<sequence length="177" mass="19902">MKVYATVSLNEETSTTKKTNVDTVGGLNPRWNFPVGHTISESAFTGQQGEVQVVVKLYCAGILGDKCLGEVRIPMESLFEFWVKDVYGMSYTVAGTRDGSLHISYRFGNGFYFKEQMDQRQQLGGERALRLGWVVVRKGSSFFLNDIPVARGLSLGWVDYEEDYIVMKLCDDLAFNP</sequence>
<dbReference type="SUPFAM" id="SSF49562">
    <property type="entry name" value="C2 domain (Calcium/lipid-binding domain, CaLB)"/>
    <property type="match status" value="1"/>
</dbReference>